<dbReference type="InterPro" id="IPR010620">
    <property type="entry name" value="SBBP_repeat"/>
</dbReference>
<protein>
    <submittedName>
        <fullName evidence="2">Beta-propeller repeat protein</fullName>
    </submittedName>
</protein>
<evidence type="ECO:0000313" key="2">
    <source>
        <dbReference type="EMBL" id="EMJ94366.1"/>
    </source>
</evidence>
<organism evidence="2 3">
    <name type="scientific">Leptospira alstonii serovar Sichuan str. 79601</name>
    <dbReference type="NCBI Taxonomy" id="1218565"/>
    <lineage>
        <taxon>Bacteria</taxon>
        <taxon>Pseudomonadati</taxon>
        <taxon>Spirochaetota</taxon>
        <taxon>Spirochaetia</taxon>
        <taxon>Leptospirales</taxon>
        <taxon>Leptospiraceae</taxon>
        <taxon>Leptospira</taxon>
    </lineage>
</organism>
<dbReference type="PATRIC" id="fig|1218565.3.peg.2493"/>
<dbReference type="EMBL" id="ANIK01000052">
    <property type="protein sequence ID" value="EMJ94366.1"/>
    <property type="molecule type" value="Genomic_DNA"/>
</dbReference>
<dbReference type="PANTHER" id="PTHR35580">
    <property type="entry name" value="CELL SURFACE GLYCOPROTEIN (S-LAYER PROTEIN)-LIKE PROTEIN"/>
    <property type="match status" value="1"/>
</dbReference>
<dbReference type="Pfam" id="PF06739">
    <property type="entry name" value="SBBP"/>
    <property type="match status" value="7"/>
</dbReference>
<feature type="compositionally biased region" description="Low complexity" evidence="1">
    <location>
        <begin position="1"/>
        <end position="23"/>
    </location>
</feature>
<dbReference type="AlphaFoldDB" id="M6CV51"/>
<proteinExistence type="predicted"/>
<reference evidence="2 3" key="1">
    <citation type="submission" date="2013-01" db="EMBL/GenBank/DDBJ databases">
        <authorList>
            <person name="Harkins D.M."/>
            <person name="Durkin A.S."/>
            <person name="Brinkac L.M."/>
            <person name="Haft D.H."/>
            <person name="Selengut J.D."/>
            <person name="Sanka R."/>
            <person name="DePew J."/>
            <person name="Purushe J."/>
            <person name="Galloway R.L."/>
            <person name="Vinetz J.M."/>
            <person name="Sutton G.G."/>
            <person name="Nierman W.C."/>
            <person name="Fouts D.E."/>
        </authorList>
    </citation>
    <scope>NUCLEOTIDE SEQUENCE [LARGE SCALE GENOMIC DNA]</scope>
    <source>
        <strain evidence="2 3">79601</strain>
    </source>
</reference>
<dbReference type="InterPro" id="IPR052918">
    <property type="entry name" value="Motility_Chemotaxis_Reg"/>
</dbReference>
<accession>M6CV51</accession>
<name>M6CV51_9LEPT</name>
<evidence type="ECO:0000256" key="1">
    <source>
        <dbReference type="SAM" id="MobiDB-lite"/>
    </source>
</evidence>
<dbReference type="Proteomes" id="UP000011988">
    <property type="component" value="Unassembled WGS sequence"/>
</dbReference>
<sequence>MPKNNNNTNNDNNNPNSNVPNNNSGTKQWTRLLGAAGATTLSPSITSDSLGNVYTIGHTDGNLDGQILTGTNDLFVVKYNNAGTKQWTRLLGVAGALTYGRGSVTDGLGNIYITGETYGNLDGQIRTGLDDLYVVKYDNAGTKQWTRLLGVAGATTRSFGITSDSLGNMYLAGFTNGNLDGQILTGTNDLFVVKYDNAGTKQWTRLLGVAAANTQAYGITSDSLGNIYITGFTDGNLDGQIRTGNVDLFVVKYNNAGTKQWTRLLGTAGTAAQAYGIVSDALGNVFSTGSTNGNLDGQIITGNTDLFVVKYNNAGTRQWTRLLGAAGATTQAWGIASDSLGNVYPGGSADGNLDGQVLTGNTDLLVVKYDNAGTKQWTRLLGVAGATTGAAAITSDNLGNVYPTGNTDGNLDGQILTGNTDLLVVQYR</sequence>
<gene>
    <name evidence="2" type="ORF">LEP1GSC194_2800</name>
</gene>
<evidence type="ECO:0000313" key="3">
    <source>
        <dbReference type="Proteomes" id="UP000011988"/>
    </source>
</evidence>
<dbReference type="PANTHER" id="PTHR35580:SF1">
    <property type="entry name" value="PHYTASE-LIKE DOMAIN-CONTAINING PROTEIN"/>
    <property type="match status" value="1"/>
</dbReference>
<feature type="region of interest" description="Disordered" evidence="1">
    <location>
        <begin position="1"/>
        <end position="27"/>
    </location>
</feature>
<dbReference type="SUPFAM" id="SSF101898">
    <property type="entry name" value="NHL repeat"/>
    <property type="match status" value="1"/>
</dbReference>
<comment type="caution">
    <text evidence="2">The sequence shown here is derived from an EMBL/GenBank/DDBJ whole genome shotgun (WGS) entry which is preliminary data.</text>
</comment>